<evidence type="ECO:0000313" key="18">
    <source>
        <dbReference type="Proteomes" id="UP000694892"/>
    </source>
</evidence>
<evidence type="ECO:0000256" key="7">
    <source>
        <dbReference type="ARBA" id="ARBA00023040"/>
    </source>
</evidence>
<evidence type="ECO:0000256" key="14">
    <source>
        <dbReference type="RuleBase" id="RU363047"/>
    </source>
</evidence>
<comment type="subcellular location">
    <subcellularLocation>
        <location evidence="1 14">Cell membrane</location>
        <topology evidence="1 14">Multi-pass membrane protein</topology>
    </subcellularLocation>
</comment>
<reference evidence="18" key="1">
    <citation type="journal article" date="2016" name="Nature">
        <title>Genome evolution in the allotetraploid frog Xenopus laevis.</title>
        <authorList>
            <person name="Session A.M."/>
            <person name="Uno Y."/>
            <person name="Kwon T."/>
            <person name="Chapman J.A."/>
            <person name="Toyoda A."/>
            <person name="Takahashi S."/>
            <person name="Fukui A."/>
            <person name="Hikosaka A."/>
            <person name="Suzuki A."/>
            <person name="Kondo M."/>
            <person name="van Heeringen S.J."/>
            <person name="Quigley I."/>
            <person name="Heinz S."/>
            <person name="Ogino H."/>
            <person name="Ochi H."/>
            <person name="Hellsten U."/>
            <person name="Lyons J.B."/>
            <person name="Simakov O."/>
            <person name="Putnam N."/>
            <person name="Stites J."/>
            <person name="Kuroki Y."/>
            <person name="Tanaka T."/>
            <person name="Michiue T."/>
            <person name="Watanabe M."/>
            <person name="Bogdanovic O."/>
            <person name="Lister R."/>
            <person name="Georgiou G."/>
            <person name="Paranjpe S.S."/>
            <person name="van Kruijsbergen I."/>
            <person name="Shu S."/>
            <person name="Carlson J."/>
            <person name="Kinoshita T."/>
            <person name="Ohta Y."/>
            <person name="Mawaribuchi S."/>
            <person name="Jenkins J."/>
            <person name="Grimwood J."/>
            <person name="Schmutz J."/>
            <person name="Mitros T."/>
            <person name="Mozaffari S.V."/>
            <person name="Suzuki Y."/>
            <person name="Haramoto Y."/>
            <person name="Yamamoto T.S."/>
            <person name="Takagi C."/>
            <person name="Heald R."/>
            <person name="Miller K."/>
            <person name="Haudenschild C."/>
            <person name="Kitzman J."/>
            <person name="Nakayama T."/>
            <person name="Izutsu Y."/>
            <person name="Robert J."/>
            <person name="Fortriede J."/>
            <person name="Burns K."/>
            <person name="Lotay V."/>
            <person name="Karimi K."/>
            <person name="Yasuoka Y."/>
            <person name="Dichmann D.S."/>
            <person name="Flajnik M.F."/>
            <person name="Houston D.W."/>
            <person name="Shendure J."/>
            <person name="DuPasquier L."/>
            <person name="Vize P.D."/>
            <person name="Zorn A.M."/>
            <person name="Ito M."/>
            <person name="Marcotte E.M."/>
            <person name="Wallingford J.B."/>
            <person name="Ito Y."/>
            <person name="Asashima M."/>
            <person name="Ueno N."/>
            <person name="Matsuda Y."/>
            <person name="Veenstra G.J."/>
            <person name="Fujiyama A."/>
            <person name="Harland R.M."/>
            <person name="Taira M."/>
            <person name="Rokhsar D.S."/>
        </authorList>
    </citation>
    <scope>NUCLEOTIDE SEQUENCE [LARGE SCALE GENOMIC DNA]</scope>
    <source>
        <strain evidence="18">J</strain>
    </source>
</reference>
<dbReference type="PROSITE" id="PS00237">
    <property type="entry name" value="G_PROTEIN_RECEP_F1_1"/>
    <property type="match status" value="1"/>
</dbReference>
<keyword evidence="7 13" id="KW-0297">G-protein coupled receptor</keyword>
<evidence type="ECO:0000256" key="2">
    <source>
        <dbReference type="ARBA" id="ARBA00022475"/>
    </source>
</evidence>
<keyword evidence="9" id="KW-1015">Disulfide bond</keyword>
<evidence type="ECO:0000256" key="6">
    <source>
        <dbReference type="ARBA" id="ARBA00022989"/>
    </source>
</evidence>
<organism evidence="17 18">
    <name type="scientific">Xenopus laevis</name>
    <name type="common">African clawed frog</name>
    <dbReference type="NCBI Taxonomy" id="8355"/>
    <lineage>
        <taxon>Eukaryota</taxon>
        <taxon>Metazoa</taxon>
        <taxon>Chordata</taxon>
        <taxon>Craniata</taxon>
        <taxon>Vertebrata</taxon>
        <taxon>Euteleostomi</taxon>
        <taxon>Amphibia</taxon>
        <taxon>Batrachia</taxon>
        <taxon>Anura</taxon>
        <taxon>Pipoidea</taxon>
        <taxon>Pipidae</taxon>
        <taxon>Xenopodinae</taxon>
        <taxon>Xenopus</taxon>
        <taxon>Xenopus</taxon>
    </lineage>
</organism>
<dbReference type="AlphaFoldDB" id="A0A974DKJ3"/>
<gene>
    <name evidence="17" type="ORF">XELAEV_18016466mg</name>
</gene>
<evidence type="ECO:0000256" key="4">
    <source>
        <dbReference type="ARBA" id="ARBA00022692"/>
    </source>
</evidence>
<evidence type="ECO:0000256" key="15">
    <source>
        <dbReference type="SAM" id="SignalP"/>
    </source>
</evidence>
<name>A0A974DKJ3_XENLA</name>
<evidence type="ECO:0000256" key="10">
    <source>
        <dbReference type="ARBA" id="ARBA00023170"/>
    </source>
</evidence>
<dbReference type="InterPro" id="IPR017452">
    <property type="entry name" value="GPCR_Rhodpsn_7TM"/>
</dbReference>
<evidence type="ECO:0000256" key="9">
    <source>
        <dbReference type="ARBA" id="ARBA00023157"/>
    </source>
</evidence>
<evidence type="ECO:0000256" key="13">
    <source>
        <dbReference type="RuleBase" id="RU000688"/>
    </source>
</evidence>
<dbReference type="Pfam" id="PF13853">
    <property type="entry name" value="7tm_4"/>
    <property type="match status" value="1"/>
</dbReference>
<keyword evidence="8 14" id="KW-0472">Membrane</keyword>
<keyword evidence="4 13" id="KW-0812">Transmembrane</keyword>
<dbReference type="PROSITE" id="PS50262">
    <property type="entry name" value="G_PROTEIN_RECEP_F1_2"/>
    <property type="match status" value="1"/>
</dbReference>
<dbReference type="InterPro" id="IPR000725">
    <property type="entry name" value="Olfact_rcpt"/>
</dbReference>
<dbReference type="EMBL" id="CM004469">
    <property type="protein sequence ID" value="OCT93397.1"/>
    <property type="molecule type" value="Genomic_DNA"/>
</dbReference>
<dbReference type="FunFam" id="1.20.1070.10:FF:000024">
    <property type="entry name" value="Olfactory receptor"/>
    <property type="match status" value="1"/>
</dbReference>
<keyword evidence="10 13" id="KW-0675">Receptor</keyword>
<keyword evidence="3 14" id="KW-0716">Sensory transduction</keyword>
<dbReference type="PRINTS" id="PR00237">
    <property type="entry name" value="GPCRRHODOPSN"/>
</dbReference>
<keyword evidence="11" id="KW-0325">Glycoprotein</keyword>
<feature type="transmembrane region" description="Helical" evidence="14">
    <location>
        <begin position="142"/>
        <end position="160"/>
    </location>
</feature>
<feature type="chain" id="PRO_5038122479" description="Olfactory receptor" evidence="15">
    <location>
        <begin position="25"/>
        <end position="364"/>
    </location>
</feature>
<evidence type="ECO:0000313" key="17">
    <source>
        <dbReference type="EMBL" id="OCT93397.1"/>
    </source>
</evidence>
<feature type="domain" description="G-protein coupled receptors family 1 profile" evidence="16">
    <location>
        <begin position="81"/>
        <end position="332"/>
    </location>
</feature>
<dbReference type="Gene3D" id="1.20.1070.10">
    <property type="entry name" value="Rhodopsin 7-helix transmembrane proteins"/>
    <property type="match status" value="1"/>
</dbReference>
<comment type="similarity">
    <text evidence="13">Belongs to the G-protein coupled receptor 1 family.</text>
</comment>
<dbReference type="GO" id="GO:0005886">
    <property type="term" value="C:plasma membrane"/>
    <property type="evidence" value="ECO:0007669"/>
    <property type="project" value="UniProtKB-SubCell"/>
</dbReference>
<dbReference type="SMART" id="SM01381">
    <property type="entry name" value="7TM_GPCR_Srsx"/>
    <property type="match status" value="1"/>
</dbReference>
<evidence type="ECO:0000256" key="8">
    <source>
        <dbReference type="ARBA" id="ARBA00023136"/>
    </source>
</evidence>
<dbReference type="PRINTS" id="PR00245">
    <property type="entry name" value="OLFACTORYR"/>
</dbReference>
<dbReference type="SUPFAM" id="SSF81321">
    <property type="entry name" value="Family A G protein-coupled receptor-like"/>
    <property type="match status" value="1"/>
</dbReference>
<sequence length="364" mass="41890">MCTLLPMLTLYVGALLRTLTQKSAWTRVFPPEFQEHCECNDYGREKMFALIQFLCQRDLHQDFYIPVSITMFLVYCVSLVANSIVIILISHRRQLHQPMYIIIRNLSFSDLLFDTITLPKIIAKYWFNAGSISYYPCVFQMFFVHYLGSIDSLVLMLMAIDRYVAICTPLRYHSIITNKLVTIICYCFWMFNGTRVSVISALAAKLHYCGPNKIKNCFCSLTFLIPLACEDQTFLKTLSYIFAMVVLLLPLSIILLSYILIIIVVHSAAGSENWQKAFYTCMTHLFVIGLYYVPRVFVYSISQIAFMVDANVNVLILCLYTYIPHVASPIIYCLRTKEIRSVLISQKIFDSKTNHKVSAVQLSS</sequence>
<dbReference type="GO" id="GO:0004930">
    <property type="term" value="F:G protein-coupled receptor activity"/>
    <property type="evidence" value="ECO:0007669"/>
    <property type="project" value="UniProtKB-KW"/>
</dbReference>
<dbReference type="GO" id="GO:0004984">
    <property type="term" value="F:olfactory receptor activity"/>
    <property type="evidence" value="ECO:0007669"/>
    <property type="project" value="InterPro"/>
</dbReference>
<feature type="transmembrane region" description="Helical" evidence="14">
    <location>
        <begin position="63"/>
        <end position="89"/>
    </location>
</feature>
<dbReference type="PANTHER" id="PTHR24242:SF391">
    <property type="entry name" value="OLFACTORY RECEPTOR"/>
    <property type="match status" value="1"/>
</dbReference>
<accession>A0A974DKJ3</accession>
<evidence type="ECO:0000256" key="1">
    <source>
        <dbReference type="ARBA" id="ARBA00004651"/>
    </source>
</evidence>
<dbReference type="InterPro" id="IPR050939">
    <property type="entry name" value="Olfactory_GPCR1"/>
</dbReference>
<feature type="transmembrane region" description="Helical" evidence="14">
    <location>
        <begin position="172"/>
        <end position="191"/>
    </location>
</feature>
<evidence type="ECO:0000259" key="16">
    <source>
        <dbReference type="PROSITE" id="PS50262"/>
    </source>
</evidence>
<keyword evidence="15" id="KW-0732">Signal</keyword>
<dbReference type="PANTHER" id="PTHR24242">
    <property type="entry name" value="G-PROTEIN COUPLED RECEPTOR"/>
    <property type="match status" value="1"/>
</dbReference>
<feature type="transmembrane region" description="Helical" evidence="14">
    <location>
        <begin position="240"/>
        <end position="265"/>
    </location>
</feature>
<evidence type="ECO:0000256" key="3">
    <source>
        <dbReference type="ARBA" id="ARBA00022606"/>
    </source>
</evidence>
<keyword evidence="5 14" id="KW-0552">Olfaction</keyword>
<dbReference type="Proteomes" id="UP000694892">
    <property type="component" value="Chromosome 2S"/>
</dbReference>
<dbReference type="OMA" id="WIIAKAC"/>
<protein>
    <recommendedName>
        <fullName evidence="14">Olfactory receptor</fullName>
    </recommendedName>
</protein>
<dbReference type="InterPro" id="IPR000276">
    <property type="entry name" value="GPCR_Rhodpsn"/>
</dbReference>
<proteinExistence type="inferred from homology"/>
<feature type="transmembrane region" description="Helical" evidence="14">
    <location>
        <begin position="101"/>
        <end position="122"/>
    </location>
</feature>
<feature type="transmembrane region" description="Helical" evidence="14">
    <location>
        <begin position="314"/>
        <end position="334"/>
    </location>
</feature>
<keyword evidence="2 14" id="KW-1003">Cell membrane</keyword>
<evidence type="ECO:0000256" key="12">
    <source>
        <dbReference type="ARBA" id="ARBA00023224"/>
    </source>
</evidence>
<feature type="signal peptide" evidence="15">
    <location>
        <begin position="1"/>
        <end position="24"/>
    </location>
</feature>
<evidence type="ECO:0000256" key="5">
    <source>
        <dbReference type="ARBA" id="ARBA00022725"/>
    </source>
</evidence>
<keyword evidence="12 13" id="KW-0807">Transducer</keyword>
<evidence type="ECO:0000256" key="11">
    <source>
        <dbReference type="ARBA" id="ARBA00023180"/>
    </source>
</evidence>
<keyword evidence="6 14" id="KW-1133">Transmembrane helix</keyword>